<dbReference type="EMBL" id="CP043420">
    <property type="protein sequence ID" value="QEL11875.1"/>
    <property type="molecule type" value="Genomic_DNA"/>
</dbReference>
<sequence>MKHFCSSTAGDDSIIACVLIPVYNHESAIGPTCEALTSLGLPIVLVDDGSHARCAGVLAELAERDGYRLLTLPRNGGKGAAVRAGLAFAEREGFTHALQVDADGQHCIDDLPAFIEAARRDPELLAIGYACYDHSVPRHRYYSRYITHVWVWCNTLSTALRDTMCGVRLYPLGMTNALLHRHTCGNRMEFDSEVLVRWYWQGGRLVNLPVRVSYPRDGISHFRLVRDNLLMARMHLRLTLGMLRRLFPLLRRRAQ</sequence>
<dbReference type="RefSeq" id="WP_070978642.1">
    <property type="nucleotide sequence ID" value="NZ_CP043420.1"/>
</dbReference>
<evidence type="ECO:0000313" key="2">
    <source>
        <dbReference type="Proteomes" id="UP000322553"/>
    </source>
</evidence>
<dbReference type="OrthoDB" id="9808633at2"/>
<dbReference type="CDD" id="cd04179">
    <property type="entry name" value="DPM_DPG-synthase_like"/>
    <property type="match status" value="1"/>
</dbReference>
<dbReference type="Proteomes" id="UP000322553">
    <property type="component" value="Chromosome"/>
</dbReference>
<dbReference type="GO" id="GO:0016740">
    <property type="term" value="F:transferase activity"/>
    <property type="evidence" value="ECO:0007669"/>
    <property type="project" value="UniProtKB-KW"/>
</dbReference>
<keyword evidence="2" id="KW-1185">Reference proteome</keyword>
<organism evidence="1 2">
    <name type="scientific">Kushneria phosphatilytica</name>
    <dbReference type="NCBI Taxonomy" id="657387"/>
    <lineage>
        <taxon>Bacteria</taxon>
        <taxon>Pseudomonadati</taxon>
        <taxon>Pseudomonadota</taxon>
        <taxon>Gammaproteobacteria</taxon>
        <taxon>Oceanospirillales</taxon>
        <taxon>Halomonadaceae</taxon>
        <taxon>Kushneria</taxon>
    </lineage>
</organism>
<dbReference type="PANTHER" id="PTHR10859:SF91">
    <property type="entry name" value="DOLICHYL-PHOSPHATE BETA-GLUCOSYLTRANSFERASE"/>
    <property type="match status" value="1"/>
</dbReference>
<dbReference type="Pfam" id="PF00535">
    <property type="entry name" value="Glycos_transf_2"/>
    <property type="match status" value="1"/>
</dbReference>
<dbReference type="InterPro" id="IPR001173">
    <property type="entry name" value="Glyco_trans_2-like"/>
</dbReference>
<dbReference type="GO" id="GO:0006487">
    <property type="term" value="P:protein N-linked glycosylation"/>
    <property type="evidence" value="ECO:0007669"/>
    <property type="project" value="TreeGrafter"/>
</dbReference>
<proteinExistence type="predicted"/>
<dbReference type="PANTHER" id="PTHR10859">
    <property type="entry name" value="GLYCOSYL TRANSFERASE"/>
    <property type="match status" value="1"/>
</dbReference>
<dbReference type="Gene3D" id="3.90.550.10">
    <property type="entry name" value="Spore Coat Polysaccharide Biosynthesis Protein SpsA, Chain A"/>
    <property type="match status" value="1"/>
</dbReference>
<reference evidence="1 2" key="1">
    <citation type="submission" date="2019-08" db="EMBL/GenBank/DDBJ databases">
        <title>Complete genome sequence of Kushneria sp. YCWA18, a halophilic phosphate-solubilizing bacterium isolated from Daqiao saltern in China.</title>
        <authorList>
            <person name="Du G.-X."/>
            <person name="Qu L.-Y."/>
        </authorList>
    </citation>
    <scope>NUCLEOTIDE SEQUENCE [LARGE SCALE GENOMIC DNA]</scope>
    <source>
        <strain evidence="1 2">YCWA18</strain>
    </source>
</reference>
<dbReference type="InterPro" id="IPR029044">
    <property type="entry name" value="Nucleotide-diphossugar_trans"/>
</dbReference>
<keyword evidence="1" id="KW-0808">Transferase</keyword>
<dbReference type="STRING" id="657387.BH688_09165"/>
<gene>
    <name evidence="1" type="ORF">FY550_12505</name>
</gene>
<evidence type="ECO:0000313" key="1">
    <source>
        <dbReference type="EMBL" id="QEL11875.1"/>
    </source>
</evidence>
<name>A0A1S1NX20_9GAMM</name>
<accession>A0A1S1NX20</accession>
<dbReference type="KEGG" id="kuy:FY550_12505"/>
<dbReference type="AlphaFoldDB" id="A0A1S1NX20"/>
<dbReference type="SUPFAM" id="SSF53448">
    <property type="entry name" value="Nucleotide-diphospho-sugar transferases"/>
    <property type="match status" value="1"/>
</dbReference>
<protein>
    <submittedName>
        <fullName evidence="1">Glycosyltransferase family 2 protein</fullName>
    </submittedName>
</protein>